<organism evidence="2 3">
    <name type="scientific">Vespula maculifrons</name>
    <name type="common">Eastern yellow jacket</name>
    <name type="synonym">Wasp</name>
    <dbReference type="NCBI Taxonomy" id="7453"/>
    <lineage>
        <taxon>Eukaryota</taxon>
        <taxon>Metazoa</taxon>
        <taxon>Ecdysozoa</taxon>
        <taxon>Arthropoda</taxon>
        <taxon>Hexapoda</taxon>
        <taxon>Insecta</taxon>
        <taxon>Pterygota</taxon>
        <taxon>Neoptera</taxon>
        <taxon>Endopterygota</taxon>
        <taxon>Hymenoptera</taxon>
        <taxon>Apocrita</taxon>
        <taxon>Aculeata</taxon>
        <taxon>Vespoidea</taxon>
        <taxon>Vespidae</taxon>
        <taxon>Vespinae</taxon>
        <taxon>Vespula</taxon>
    </lineage>
</organism>
<feature type="compositionally biased region" description="Acidic residues" evidence="1">
    <location>
        <begin position="1"/>
        <end position="14"/>
    </location>
</feature>
<dbReference type="AlphaFoldDB" id="A0ABD2AZ11"/>
<gene>
    <name evidence="2" type="ORF">V1477_018289</name>
</gene>
<dbReference type="Proteomes" id="UP001607303">
    <property type="component" value="Unassembled WGS sequence"/>
</dbReference>
<feature type="region of interest" description="Disordered" evidence="1">
    <location>
        <begin position="1"/>
        <end position="50"/>
    </location>
</feature>
<comment type="caution">
    <text evidence="2">The sequence shown here is derived from an EMBL/GenBank/DDBJ whole genome shotgun (WGS) entry which is preliminary data.</text>
</comment>
<dbReference type="EMBL" id="JAYRBN010000110">
    <property type="protein sequence ID" value="KAL2725851.1"/>
    <property type="molecule type" value="Genomic_DNA"/>
</dbReference>
<sequence>MEKEGEEEEEEEVEEERHHPGRCRLKEEEEEEEKEEEGRGGGSKEPRPFDVVSLVELRRDFLRTFARVLRQSFSRKGLKEDGKEKDRKR</sequence>
<keyword evidence="3" id="KW-1185">Reference proteome</keyword>
<evidence type="ECO:0000313" key="3">
    <source>
        <dbReference type="Proteomes" id="UP001607303"/>
    </source>
</evidence>
<proteinExistence type="predicted"/>
<protein>
    <submittedName>
        <fullName evidence="2">Uncharacterized protein</fullName>
    </submittedName>
</protein>
<feature type="compositionally biased region" description="Basic and acidic residues" evidence="1">
    <location>
        <begin position="36"/>
        <end position="48"/>
    </location>
</feature>
<evidence type="ECO:0000313" key="2">
    <source>
        <dbReference type="EMBL" id="KAL2725851.1"/>
    </source>
</evidence>
<accession>A0ABD2AZ11</accession>
<evidence type="ECO:0000256" key="1">
    <source>
        <dbReference type="SAM" id="MobiDB-lite"/>
    </source>
</evidence>
<reference evidence="2 3" key="1">
    <citation type="journal article" date="2024" name="Ann. Entomol. Soc. Am.">
        <title>Genomic analyses of the southern and eastern yellowjacket wasps (Hymenoptera: Vespidae) reveal evolutionary signatures of social life.</title>
        <authorList>
            <person name="Catto M.A."/>
            <person name="Caine P.B."/>
            <person name="Orr S.E."/>
            <person name="Hunt B.G."/>
            <person name="Goodisman M.A.D."/>
        </authorList>
    </citation>
    <scope>NUCLEOTIDE SEQUENCE [LARGE SCALE GENOMIC DNA]</scope>
    <source>
        <strain evidence="2">232</strain>
        <tissue evidence="2">Head and thorax</tissue>
    </source>
</reference>
<name>A0ABD2AZ11_VESMC</name>